<organism evidence="1 2">
    <name type="scientific">Albidovulum aquaemixtae</name>
    <dbReference type="NCBI Taxonomy" id="1542388"/>
    <lineage>
        <taxon>Bacteria</taxon>
        <taxon>Pseudomonadati</taxon>
        <taxon>Pseudomonadota</taxon>
        <taxon>Alphaproteobacteria</taxon>
        <taxon>Rhodobacterales</taxon>
        <taxon>Paracoccaceae</taxon>
        <taxon>Albidovulum</taxon>
    </lineage>
</organism>
<dbReference type="AlphaFoldDB" id="A0A2R8BLE1"/>
<proteinExistence type="predicted"/>
<evidence type="ECO:0000313" key="1">
    <source>
        <dbReference type="EMBL" id="SPH24151.1"/>
    </source>
</evidence>
<evidence type="ECO:0000313" key="2">
    <source>
        <dbReference type="Proteomes" id="UP000244924"/>
    </source>
</evidence>
<sequence>MATVEGRAVVQNLTINGGYVPQSGPTRLEVSFHAPATKD</sequence>
<dbReference type="EMBL" id="OMOQ01000003">
    <property type="protein sequence ID" value="SPH24151.1"/>
    <property type="molecule type" value="Genomic_DNA"/>
</dbReference>
<keyword evidence="2" id="KW-1185">Reference proteome</keyword>
<gene>
    <name evidence="1" type="ORF">DEA8626_03200</name>
</gene>
<reference evidence="1 2" key="1">
    <citation type="submission" date="2018-03" db="EMBL/GenBank/DDBJ databases">
        <authorList>
            <person name="Keele B.F."/>
        </authorList>
    </citation>
    <scope>NUCLEOTIDE SEQUENCE [LARGE SCALE GENOMIC DNA]</scope>
    <source>
        <strain evidence="1 2">CECT 8626</strain>
    </source>
</reference>
<name>A0A2R8BLE1_9RHOB</name>
<accession>A0A2R8BLE1</accession>
<protein>
    <submittedName>
        <fullName evidence="1">Uncharacterized protein</fullName>
    </submittedName>
</protein>
<dbReference type="Proteomes" id="UP000244924">
    <property type="component" value="Unassembled WGS sequence"/>
</dbReference>